<sequence>MKSINSINIENIKGIEKLTFSATINPYMPNFLVAPNGFGKSSLATTFKSLNRDRLKVEEKNYHKGNPELEYLLEIEITNDDNSKTTLTANKDKNEISKIFDIEVIKSLLKPEANYRKIQGNHITSPTIEVENIYIVENIPEKFELPYQITKFRNSISDNRQIWVDLSGLLINPQFLTRLSNLNILDKFDLVKHQKFINDYKIIVKNLSGKKDEIINELNLHHLDILNNEFVNQIVTLLERFQNKSKAENILEAIQLIELYKSNKNDFYKLFNYNQYRIQKERILTLFNSFKATWKNIQPKEINITRKIKKKTVIVQKNLGIEFPKATDISNGERDVISFIGCLLKTQSNFRGKPTILIIDEVFDYLDDANLLAVQFYITKFIEFFQKREIQFFPMILTHLNPYYFKNYFFSKQKVHYLLSWKGAVDRGIENIVISRNNTKTKTYEDTISSYFLHFNPADFNIENDAKSEFTIQKLGNVNEQLCNSGEFKKSVLKYFDNYVSGKKNYDPISVCIACRILVEQNIYNQLPAELQNDFLETHTTVAKLDFARENTDIIIPEIYYFLGTLYNELLHIRKNNDNSSPIYLKLNNITIKEMIKQLKNNN</sequence>
<dbReference type="RefSeq" id="WP_267282431.1">
    <property type="nucleotide sequence ID" value="NZ_JAOVZV010000019.1"/>
</dbReference>
<dbReference type="EMBL" id="JAOVZV010000019">
    <property type="protein sequence ID" value="MCX8533972.1"/>
    <property type="molecule type" value="Genomic_DNA"/>
</dbReference>
<comment type="caution">
    <text evidence="1">The sequence shown here is derived from an EMBL/GenBank/DDBJ whole genome shotgun (WGS) entry which is preliminary data.</text>
</comment>
<dbReference type="Proteomes" id="UP001070176">
    <property type="component" value="Unassembled WGS sequence"/>
</dbReference>
<organism evidence="1 2">
    <name type="scientific">Chryseobacterium luquanense</name>
    <dbReference type="NCBI Taxonomy" id="2983766"/>
    <lineage>
        <taxon>Bacteria</taxon>
        <taxon>Pseudomonadati</taxon>
        <taxon>Bacteroidota</taxon>
        <taxon>Flavobacteriia</taxon>
        <taxon>Flavobacteriales</taxon>
        <taxon>Weeksellaceae</taxon>
        <taxon>Chryseobacterium group</taxon>
        <taxon>Chryseobacterium</taxon>
    </lineage>
</organism>
<evidence type="ECO:0008006" key="3">
    <source>
        <dbReference type="Google" id="ProtNLM"/>
    </source>
</evidence>
<keyword evidence="2" id="KW-1185">Reference proteome</keyword>
<dbReference type="SUPFAM" id="SSF52540">
    <property type="entry name" value="P-loop containing nucleoside triphosphate hydrolases"/>
    <property type="match status" value="1"/>
</dbReference>
<accession>A0ABT3Y788</accession>
<name>A0ABT3Y788_9FLAO</name>
<reference evidence="1" key="1">
    <citation type="submission" date="2022-10" db="EMBL/GenBank/DDBJ databases">
        <title>Chryseobacterium sp. nov., a novel bacterial species.</title>
        <authorList>
            <person name="Cao Y."/>
        </authorList>
    </citation>
    <scope>NUCLEOTIDE SEQUENCE</scope>
    <source>
        <strain evidence="1">KC 927</strain>
    </source>
</reference>
<proteinExistence type="predicted"/>
<gene>
    <name evidence="1" type="ORF">OEA66_16620</name>
</gene>
<evidence type="ECO:0000313" key="2">
    <source>
        <dbReference type="Proteomes" id="UP001070176"/>
    </source>
</evidence>
<dbReference type="Gene3D" id="3.40.50.300">
    <property type="entry name" value="P-loop containing nucleotide triphosphate hydrolases"/>
    <property type="match status" value="1"/>
</dbReference>
<evidence type="ECO:0000313" key="1">
    <source>
        <dbReference type="EMBL" id="MCX8533972.1"/>
    </source>
</evidence>
<dbReference type="InterPro" id="IPR027417">
    <property type="entry name" value="P-loop_NTPase"/>
</dbReference>
<protein>
    <recommendedName>
        <fullName evidence="3">Rad50/SbcC-type AAA domain-containing protein</fullName>
    </recommendedName>
</protein>